<protein>
    <submittedName>
        <fullName evidence="2">SH3 domain protein</fullName>
    </submittedName>
</protein>
<dbReference type="PANTHER" id="PTHR34408:SF1">
    <property type="entry name" value="GLYCOSYL HYDROLASE FAMILY 19 DOMAIN-CONTAINING PROTEIN HI_1415"/>
    <property type="match status" value="1"/>
</dbReference>
<gene>
    <name evidence="2" type="ORF">HMPREF0220_1629</name>
</gene>
<dbReference type="Proteomes" id="UP000003227">
    <property type="component" value="Unassembled WGS sequence"/>
</dbReference>
<dbReference type="InterPro" id="IPR003646">
    <property type="entry name" value="SH3-like_bac-type"/>
</dbReference>
<dbReference type="Pfam" id="PF08239">
    <property type="entry name" value="SH3_3"/>
    <property type="match status" value="2"/>
</dbReference>
<reference evidence="2" key="1">
    <citation type="submission" date="2010-05" db="EMBL/GenBank/DDBJ databases">
        <authorList>
            <person name="Qin X."/>
            <person name="Bachman B."/>
            <person name="Battles P."/>
            <person name="Bell A."/>
            <person name="Bess C."/>
            <person name="Bickham C."/>
            <person name="Chaboub L."/>
            <person name="Chen D."/>
            <person name="Coyle M."/>
            <person name="Deiros D.R."/>
            <person name="Dinh H."/>
            <person name="Forbes L."/>
            <person name="Fowler G."/>
            <person name="Francisco L."/>
            <person name="Fu Q."/>
            <person name="Gubbala S."/>
            <person name="Hale W."/>
            <person name="Han Y."/>
            <person name="Hemphill L."/>
            <person name="Highlander S.K."/>
            <person name="Hirani K."/>
            <person name="Hogues M."/>
            <person name="Jackson L."/>
            <person name="Jakkamsetti A."/>
            <person name="Javaid M."/>
            <person name="Jiang H."/>
            <person name="Korchina V."/>
            <person name="Kovar C."/>
            <person name="Lara F."/>
            <person name="Lee S."/>
            <person name="Mata R."/>
            <person name="Mathew T."/>
            <person name="Moen C."/>
            <person name="Morales K."/>
            <person name="Munidasa M."/>
            <person name="Nazareth L."/>
            <person name="Ngo R."/>
            <person name="Nguyen L."/>
            <person name="Okwuonu G."/>
            <person name="Ongeri F."/>
            <person name="Patil S."/>
            <person name="Petrosino J."/>
            <person name="Pham C."/>
            <person name="Pham P."/>
            <person name="Pu L.-L."/>
            <person name="Puazo M."/>
            <person name="Raj R."/>
            <person name="Reid J."/>
            <person name="Rouhana J."/>
            <person name="Saada N."/>
            <person name="Shang Y."/>
            <person name="Simmons D."/>
            <person name="Thornton R."/>
            <person name="Warren J."/>
            <person name="Weissenberger G."/>
            <person name="Zhang J."/>
            <person name="Zhang L."/>
            <person name="Zhou C."/>
            <person name="Zhu D."/>
            <person name="Muzny D."/>
            <person name="Worley K."/>
            <person name="Gibbs R."/>
        </authorList>
    </citation>
    <scope>NUCLEOTIDE SEQUENCE [LARGE SCALE GENOMIC DNA]</scope>
    <source>
        <strain evidence="2">NAP08</strain>
    </source>
</reference>
<proteinExistence type="predicted"/>
<dbReference type="InterPro" id="IPR052354">
    <property type="entry name" value="Cell_Wall_Dynamics_Protein"/>
</dbReference>
<dbReference type="SMART" id="SM00287">
    <property type="entry name" value="SH3b"/>
    <property type="match status" value="2"/>
</dbReference>
<evidence type="ECO:0000313" key="2">
    <source>
        <dbReference type="EMBL" id="EFH07317.1"/>
    </source>
</evidence>
<accession>D5Q3Z7</accession>
<feature type="domain" description="SH3b" evidence="1">
    <location>
        <begin position="19"/>
        <end position="82"/>
    </location>
</feature>
<dbReference type="HOGENOM" id="CLU_1642140_0_0_9"/>
<comment type="caution">
    <text evidence="2">The sequence shown here is derived from an EMBL/GenBank/DDBJ whole genome shotgun (WGS) entry which is preliminary data.</text>
</comment>
<dbReference type="PANTHER" id="PTHR34408">
    <property type="entry name" value="FAMILY PROTEIN, PUTATIVE-RELATED"/>
    <property type="match status" value="1"/>
</dbReference>
<dbReference type="PROSITE" id="PS51781">
    <property type="entry name" value="SH3B"/>
    <property type="match status" value="1"/>
</dbReference>
<sequence>MARGGLKMISELMLKNFGESSINFKTKIKLNLREKPDLNSLKLKSIPGGKIVKLKCVDGIWAEVESNYDKGWLLYKYLERLSNAKNDSNDTIKNRKKNYIGNIRTNGLSLELRNDRTLESKIITTIPDGFKVEVCYNVGKWARVNIDKNEKRYSGYVYNQYIEEYLGL</sequence>
<name>D5Q3Z7_CLODI</name>
<organism evidence="2">
    <name type="scientific">Clostridioides difficile NAP08</name>
    <dbReference type="NCBI Taxonomy" id="525259"/>
    <lineage>
        <taxon>Bacteria</taxon>
        <taxon>Bacillati</taxon>
        <taxon>Bacillota</taxon>
        <taxon>Clostridia</taxon>
        <taxon>Peptostreptococcales</taxon>
        <taxon>Peptostreptococcaceae</taxon>
        <taxon>Clostridioides</taxon>
    </lineage>
</organism>
<dbReference type="AlphaFoldDB" id="D5Q3Z7"/>
<dbReference type="Gene3D" id="2.30.30.40">
    <property type="entry name" value="SH3 Domains"/>
    <property type="match status" value="2"/>
</dbReference>
<evidence type="ECO:0000259" key="1">
    <source>
        <dbReference type="PROSITE" id="PS51781"/>
    </source>
</evidence>
<dbReference type="EMBL" id="ADNX01000039">
    <property type="protein sequence ID" value="EFH07317.1"/>
    <property type="molecule type" value="Genomic_DNA"/>
</dbReference>